<comment type="similarity">
    <text evidence="3 9">Belongs to the CobD/CbiB family.</text>
</comment>
<evidence type="ECO:0000256" key="3">
    <source>
        <dbReference type="ARBA" id="ARBA00006263"/>
    </source>
</evidence>
<dbReference type="Pfam" id="PF03186">
    <property type="entry name" value="CobD_Cbib"/>
    <property type="match status" value="1"/>
</dbReference>
<dbReference type="GO" id="GO:0005886">
    <property type="term" value="C:plasma membrane"/>
    <property type="evidence" value="ECO:0007669"/>
    <property type="project" value="UniProtKB-SubCell"/>
</dbReference>
<dbReference type="GO" id="GO:0048472">
    <property type="term" value="F:threonine-phosphate decarboxylase activity"/>
    <property type="evidence" value="ECO:0007669"/>
    <property type="project" value="InterPro"/>
</dbReference>
<keyword evidence="7 9" id="KW-1133">Transmembrane helix</keyword>
<dbReference type="PANTHER" id="PTHR34308:SF1">
    <property type="entry name" value="COBALAMIN BIOSYNTHESIS PROTEIN CBIB"/>
    <property type="match status" value="1"/>
</dbReference>
<protein>
    <recommendedName>
        <fullName evidence="9">Cobalamin biosynthesis protein CobD</fullName>
    </recommendedName>
</protein>
<keyword evidence="5 9" id="KW-0169">Cobalamin biosynthesis</keyword>
<comment type="pathway">
    <text evidence="2 9">Cofactor biosynthesis; adenosylcobalamin biosynthesis.</text>
</comment>
<sequence length="340" mass="34694">MFARASGIAAAVVADIVFGDPRRGHPVALFGSAAAGVERRTYADTRGAGVVHTASLLAAVGVAGVLAERAGRRRGAVAEAASVAAATFVAAGGTTLCRTGEQMAALLRGGDLDGARALLPSLCGRDPSALDAPGLARAALESIAENTSDAQIGPLVWAAAGGTPAVLVYRAANTLDAMIGSRSPRYARFGWAAARFDDLLNLVPARLTGLLVVACAPVVGGSPAAAWRAWRRDAGDHPSPNAGVAEASFAGALGVRLGGPTQYAHELEIRPTLGDGRAPDVDDLVRAVRLSRAVQGLAAALAVSAACRSGRRASARWSGPFRPRRSRLRRRPELSPGVAP</sequence>
<dbReference type="UniPathway" id="UPA00148"/>
<comment type="subcellular location">
    <subcellularLocation>
        <location evidence="1 9">Cell membrane</location>
        <topology evidence="1 9">Multi-pass membrane protein</topology>
    </subcellularLocation>
</comment>
<dbReference type="Proteomes" id="UP000254291">
    <property type="component" value="Unassembled WGS sequence"/>
</dbReference>
<dbReference type="AlphaFoldDB" id="A0A378SNX7"/>
<organism evidence="11 12">
    <name type="scientific">Mycolicibacterium gilvum</name>
    <dbReference type="NCBI Taxonomy" id="1804"/>
    <lineage>
        <taxon>Bacteria</taxon>
        <taxon>Bacillati</taxon>
        <taxon>Actinomycetota</taxon>
        <taxon>Actinomycetes</taxon>
        <taxon>Mycobacteriales</taxon>
        <taxon>Mycobacteriaceae</taxon>
        <taxon>Mycolicibacterium</taxon>
    </lineage>
</organism>
<dbReference type="EMBL" id="UGQM01000001">
    <property type="protein sequence ID" value="STZ44321.1"/>
    <property type="molecule type" value="Genomic_DNA"/>
</dbReference>
<dbReference type="GO" id="GO:0015420">
    <property type="term" value="F:ABC-type vitamin B12 transporter activity"/>
    <property type="evidence" value="ECO:0007669"/>
    <property type="project" value="UniProtKB-UniRule"/>
</dbReference>
<dbReference type="GO" id="GO:0009236">
    <property type="term" value="P:cobalamin biosynthetic process"/>
    <property type="evidence" value="ECO:0007669"/>
    <property type="project" value="UniProtKB-UniRule"/>
</dbReference>
<keyword evidence="6 9" id="KW-0812">Transmembrane</keyword>
<keyword evidence="8 9" id="KW-0472">Membrane</keyword>
<reference evidence="11 12" key="1">
    <citation type="submission" date="2018-06" db="EMBL/GenBank/DDBJ databases">
        <authorList>
            <consortium name="Pathogen Informatics"/>
            <person name="Doyle S."/>
        </authorList>
    </citation>
    <scope>NUCLEOTIDE SEQUENCE [LARGE SCALE GENOMIC DNA]</scope>
    <source>
        <strain evidence="11 12">NCTC10742</strain>
    </source>
</reference>
<feature type="region of interest" description="Disordered" evidence="10">
    <location>
        <begin position="314"/>
        <end position="340"/>
    </location>
</feature>
<evidence type="ECO:0000256" key="5">
    <source>
        <dbReference type="ARBA" id="ARBA00022573"/>
    </source>
</evidence>
<dbReference type="HAMAP" id="MF_00024">
    <property type="entry name" value="CobD_CbiB"/>
    <property type="match status" value="1"/>
</dbReference>
<comment type="function">
    <text evidence="9">Converts cobyric acid to cobinamide by the addition of aminopropanol on the F carboxylic group.</text>
</comment>
<evidence type="ECO:0000256" key="6">
    <source>
        <dbReference type="ARBA" id="ARBA00022692"/>
    </source>
</evidence>
<evidence type="ECO:0000256" key="8">
    <source>
        <dbReference type="ARBA" id="ARBA00023136"/>
    </source>
</evidence>
<evidence type="ECO:0000313" key="12">
    <source>
        <dbReference type="Proteomes" id="UP000254291"/>
    </source>
</evidence>
<dbReference type="NCBIfam" id="NF002276">
    <property type="entry name" value="PRK01209.1-4"/>
    <property type="match status" value="1"/>
</dbReference>
<evidence type="ECO:0000313" key="11">
    <source>
        <dbReference type="EMBL" id="STZ44321.1"/>
    </source>
</evidence>
<evidence type="ECO:0000256" key="2">
    <source>
        <dbReference type="ARBA" id="ARBA00004953"/>
    </source>
</evidence>
<dbReference type="RefSeq" id="WP_013471413.1">
    <property type="nucleotide sequence ID" value="NZ_JACKST010000020.1"/>
</dbReference>
<evidence type="ECO:0000256" key="1">
    <source>
        <dbReference type="ARBA" id="ARBA00004651"/>
    </source>
</evidence>
<evidence type="ECO:0000256" key="10">
    <source>
        <dbReference type="SAM" id="MobiDB-lite"/>
    </source>
</evidence>
<accession>A0A378SNX7</accession>
<gene>
    <name evidence="9 11" type="primary">cobD</name>
    <name evidence="11" type="ORF">NCTC10742_03555</name>
</gene>
<dbReference type="InterPro" id="IPR004485">
    <property type="entry name" value="Cobalamin_biosynth_CobD/CbiB"/>
</dbReference>
<proteinExistence type="inferred from homology"/>
<evidence type="ECO:0000256" key="9">
    <source>
        <dbReference type="HAMAP-Rule" id="MF_00024"/>
    </source>
</evidence>
<keyword evidence="4 9" id="KW-1003">Cell membrane</keyword>
<dbReference type="PANTHER" id="PTHR34308">
    <property type="entry name" value="COBALAMIN BIOSYNTHESIS PROTEIN CBIB"/>
    <property type="match status" value="1"/>
</dbReference>
<name>A0A378SNX7_9MYCO</name>
<evidence type="ECO:0000256" key="4">
    <source>
        <dbReference type="ARBA" id="ARBA00022475"/>
    </source>
</evidence>
<evidence type="ECO:0000256" key="7">
    <source>
        <dbReference type="ARBA" id="ARBA00022989"/>
    </source>
</evidence>